<dbReference type="EMBL" id="AEQN01000031">
    <property type="protein sequence ID" value="EFV00646.1"/>
    <property type="molecule type" value="Genomic_DNA"/>
</dbReference>
<protein>
    <submittedName>
        <fullName evidence="1">Uncharacterized protein</fullName>
    </submittedName>
</protein>
<dbReference type="Proteomes" id="UP000004754">
    <property type="component" value="Unassembled WGS sequence"/>
</dbReference>
<reference evidence="1 2" key="1">
    <citation type="submission" date="2010-12" db="EMBL/GenBank/DDBJ databases">
        <authorList>
            <person name="Muzny D."/>
            <person name="Qin X."/>
            <person name="Deng J."/>
            <person name="Jiang H."/>
            <person name="Liu Y."/>
            <person name="Qu J."/>
            <person name="Song X.-Z."/>
            <person name="Zhang L."/>
            <person name="Thornton R."/>
            <person name="Coyle M."/>
            <person name="Francisco L."/>
            <person name="Jackson L."/>
            <person name="Javaid M."/>
            <person name="Korchina V."/>
            <person name="Kovar C."/>
            <person name="Mata R."/>
            <person name="Mathew T."/>
            <person name="Ngo R."/>
            <person name="Nguyen L."/>
            <person name="Nguyen N."/>
            <person name="Okwuonu G."/>
            <person name="Ongeri F."/>
            <person name="Pham C."/>
            <person name="Simmons D."/>
            <person name="Wilczek-Boney K."/>
            <person name="Hale W."/>
            <person name="Jakkamsetti A."/>
            <person name="Pham P."/>
            <person name="Ruth R."/>
            <person name="San Lucas F."/>
            <person name="Warren J."/>
            <person name="Zhang J."/>
            <person name="Zhao Z."/>
            <person name="Zhou C."/>
            <person name="Zhu D."/>
            <person name="Lee S."/>
            <person name="Bess C."/>
            <person name="Blankenburg K."/>
            <person name="Forbes L."/>
            <person name="Fu Q."/>
            <person name="Gubbala S."/>
            <person name="Hirani K."/>
            <person name="Jayaseelan J.C."/>
            <person name="Lara F."/>
            <person name="Munidasa M."/>
            <person name="Palculict T."/>
            <person name="Patil S."/>
            <person name="Pu L.-L."/>
            <person name="Saada N."/>
            <person name="Tang L."/>
            <person name="Weissenberger G."/>
            <person name="Zhu Y."/>
            <person name="Hemphill L."/>
            <person name="Shang Y."/>
            <person name="Youmans B."/>
            <person name="Ayvaz T."/>
            <person name="Ross M."/>
            <person name="Santibanez J."/>
            <person name="Aqrawi P."/>
            <person name="Gross S."/>
            <person name="Joshi V."/>
            <person name="Fowler G."/>
            <person name="Nazareth L."/>
            <person name="Reid J."/>
            <person name="Worley K."/>
            <person name="Petrosino J."/>
            <person name="Highlander S."/>
            <person name="Gibbs R."/>
        </authorList>
    </citation>
    <scope>NUCLEOTIDE SEQUENCE [LARGE SCALE GENOMIC DNA]</scope>
    <source>
        <strain evidence="1 2">ATCC 23263</strain>
    </source>
</reference>
<evidence type="ECO:0000313" key="2">
    <source>
        <dbReference type="Proteomes" id="UP000004754"/>
    </source>
</evidence>
<evidence type="ECO:0000313" key="1">
    <source>
        <dbReference type="EMBL" id="EFV00646.1"/>
    </source>
</evidence>
<dbReference type="AlphaFoldDB" id="E6MJT5"/>
<name>E6MJT5_9FIRM</name>
<accession>E6MJT5</accession>
<sequence>MPCGAGVFGRCLTVTVIFGSLRRFCGLCKPNAIGGCGNCR</sequence>
<proteinExistence type="predicted"/>
<keyword evidence="2" id="KW-1185">Reference proteome</keyword>
<organism evidence="1 2">
    <name type="scientific">Pseudoramibacter alactolyticus ATCC 23263</name>
    <dbReference type="NCBI Taxonomy" id="887929"/>
    <lineage>
        <taxon>Bacteria</taxon>
        <taxon>Bacillati</taxon>
        <taxon>Bacillota</taxon>
        <taxon>Clostridia</taxon>
        <taxon>Eubacteriales</taxon>
        <taxon>Eubacteriaceae</taxon>
        <taxon>Pseudoramibacter</taxon>
    </lineage>
</organism>
<gene>
    <name evidence="1" type="ORF">HMP0721_2270</name>
</gene>
<dbReference type="HOGENOM" id="CLU_3295102_0_0_9"/>
<comment type="caution">
    <text evidence="1">The sequence shown here is derived from an EMBL/GenBank/DDBJ whole genome shotgun (WGS) entry which is preliminary data.</text>
</comment>